<dbReference type="EMBL" id="MAYG01000001">
    <property type="protein sequence ID" value="OCA73675.1"/>
    <property type="molecule type" value="Genomic_DNA"/>
</dbReference>
<dbReference type="RefSeq" id="WP_065397676.1">
    <property type="nucleotide sequence ID" value="NZ_CP033811.1"/>
</dbReference>
<name>A0A1B8ZPZ8_9FLAO</name>
<reference evidence="1 4" key="3">
    <citation type="submission" date="2024-01" db="EMBL/GenBank/DDBJ databases">
        <title>Whole genome of Chryseobacterium arthrosphaerae NNCa 2741.</title>
        <authorList>
            <person name="Boriskina E.V."/>
            <person name="Gordinskaya N.A."/>
            <person name="Kropotov V.S."/>
            <person name="Alekseeva A.E."/>
            <person name="Makhova M.A."/>
            <person name="Kryazhev D.V."/>
            <person name="Shkurkina I.S."/>
        </authorList>
    </citation>
    <scope>NUCLEOTIDE SEQUENCE [LARGE SCALE GENOMIC DNA]</scope>
    <source>
        <strain evidence="1 4">NNCa 2741</strain>
    </source>
</reference>
<evidence type="ECO:0000313" key="2">
    <source>
        <dbReference type="EMBL" id="OCA73675.1"/>
    </source>
</evidence>
<reference evidence="2" key="1">
    <citation type="submission" date="2016-07" db="EMBL/GenBank/DDBJ databases">
        <authorList>
            <person name="Jeong J.-J."/>
            <person name="Kim D.W."/>
            <person name="Sang M.K."/>
            <person name="Choi I.-G."/>
            <person name="Kim K.D."/>
        </authorList>
    </citation>
    <scope>NUCLEOTIDE SEQUENCE</scope>
    <source>
        <strain evidence="2">CC-VM-7</strain>
    </source>
</reference>
<dbReference type="EMBL" id="JAZGJU010000038">
    <property type="protein sequence ID" value="MEE6129026.1"/>
    <property type="molecule type" value="Genomic_DNA"/>
</dbReference>
<evidence type="ECO:0000313" key="3">
    <source>
        <dbReference type="Proteomes" id="UP000093432"/>
    </source>
</evidence>
<dbReference type="STRING" id="651561.BBI00_04660"/>
<dbReference type="Proteomes" id="UP001350005">
    <property type="component" value="Unassembled WGS sequence"/>
</dbReference>
<accession>A0A1B8ZPZ8</accession>
<reference evidence="3" key="2">
    <citation type="submission" date="2016-07" db="EMBL/GenBank/DDBJ databases">
        <authorList>
            <person name="Florea S."/>
            <person name="Webb J.S."/>
            <person name="Jaromczyk J."/>
            <person name="Schardl C.L."/>
        </authorList>
    </citation>
    <scope>NUCLEOTIDE SEQUENCE [LARGE SCALE GENOMIC DNA]</scope>
    <source>
        <strain evidence="3">CC-VM-7</strain>
    </source>
</reference>
<sequence length="166" mass="18620">MGRKYESIEELRRKKKLLQGEISDLENLLTFKNTKESLSAFTNGLSDQYLQEKVDEDGDEKVVLRKDVIARQLTSEVKDLLISKNTAVGLASSAFKGSNITDSLVKLGVTAIVGNYAKKNMKSSNWKKKLIGAALIYLAPIALKYVRKKMEVYQKNKSVSSMEQLI</sequence>
<dbReference type="OrthoDB" id="1450387at2"/>
<evidence type="ECO:0000313" key="1">
    <source>
        <dbReference type="EMBL" id="MEE6129026.1"/>
    </source>
</evidence>
<evidence type="ECO:0000313" key="4">
    <source>
        <dbReference type="Proteomes" id="UP001350005"/>
    </source>
</evidence>
<dbReference type="Proteomes" id="UP000093432">
    <property type="component" value="Unassembled WGS sequence"/>
</dbReference>
<proteinExistence type="predicted"/>
<organism evidence="2 3">
    <name type="scientific">Chryseobacterium arthrosphaerae</name>
    <dbReference type="NCBI Taxonomy" id="651561"/>
    <lineage>
        <taxon>Bacteria</taxon>
        <taxon>Pseudomonadati</taxon>
        <taxon>Bacteroidota</taxon>
        <taxon>Flavobacteriia</taxon>
        <taxon>Flavobacteriales</taxon>
        <taxon>Weeksellaceae</taxon>
        <taxon>Chryseobacterium group</taxon>
        <taxon>Chryseobacterium</taxon>
    </lineage>
</organism>
<protein>
    <submittedName>
        <fullName evidence="2">Phosphoribosyl-ATP pyrophosphatase</fullName>
    </submittedName>
</protein>
<comment type="caution">
    <text evidence="2">The sequence shown here is derived from an EMBL/GenBank/DDBJ whole genome shotgun (WGS) entry which is preliminary data.</text>
</comment>
<dbReference type="KEGG" id="carh:EGY05_07865"/>
<keyword evidence="4" id="KW-1185">Reference proteome</keyword>
<dbReference type="AlphaFoldDB" id="A0A1B8ZPZ8"/>
<gene>
    <name evidence="2" type="ORF">BBI00_04660</name>
    <name evidence="1" type="ORF">V2E39_16625</name>
</gene>